<proteinExistence type="predicted"/>
<feature type="compositionally biased region" description="Polar residues" evidence="1">
    <location>
        <begin position="34"/>
        <end position="52"/>
    </location>
</feature>
<feature type="region of interest" description="Disordered" evidence="1">
    <location>
        <begin position="31"/>
        <end position="52"/>
    </location>
</feature>
<protein>
    <submittedName>
        <fullName evidence="2">(northern house mosquito) hypothetical protein</fullName>
    </submittedName>
</protein>
<sequence>MPFAYVQCILHTTFHSRDNPTKLKSVVVEPRTKGISSSGPANTPFQRHWTPSSDHVRILPERPTKTRINHKKTKRHFPALERPEITDKKEKKETLIAHRFSKNLFRDRDVESATDGSELCDFRFRDVVIFFRPL</sequence>
<dbReference type="EMBL" id="HBUE01134695">
    <property type="protein sequence ID" value="CAG6498214.1"/>
    <property type="molecule type" value="Transcribed_RNA"/>
</dbReference>
<organism evidence="2">
    <name type="scientific">Culex pipiens</name>
    <name type="common">House mosquito</name>
    <dbReference type="NCBI Taxonomy" id="7175"/>
    <lineage>
        <taxon>Eukaryota</taxon>
        <taxon>Metazoa</taxon>
        <taxon>Ecdysozoa</taxon>
        <taxon>Arthropoda</taxon>
        <taxon>Hexapoda</taxon>
        <taxon>Insecta</taxon>
        <taxon>Pterygota</taxon>
        <taxon>Neoptera</taxon>
        <taxon>Endopterygota</taxon>
        <taxon>Diptera</taxon>
        <taxon>Nematocera</taxon>
        <taxon>Culicoidea</taxon>
        <taxon>Culicidae</taxon>
        <taxon>Culicinae</taxon>
        <taxon>Culicini</taxon>
        <taxon>Culex</taxon>
        <taxon>Culex</taxon>
    </lineage>
</organism>
<name>A0A8D8CSV1_CULPI</name>
<evidence type="ECO:0000256" key="1">
    <source>
        <dbReference type="SAM" id="MobiDB-lite"/>
    </source>
</evidence>
<evidence type="ECO:0000313" key="2">
    <source>
        <dbReference type="EMBL" id="CAG6498214.1"/>
    </source>
</evidence>
<dbReference type="AlphaFoldDB" id="A0A8D8CSV1"/>
<reference evidence="2" key="1">
    <citation type="submission" date="2021-05" db="EMBL/GenBank/DDBJ databases">
        <authorList>
            <person name="Alioto T."/>
            <person name="Alioto T."/>
            <person name="Gomez Garrido J."/>
        </authorList>
    </citation>
    <scope>NUCLEOTIDE SEQUENCE</scope>
</reference>
<accession>A0A8D8CSV1</accession>